<evidence type="ECO:0000256" key="5">
    <source>
        <dbReference type="ARBA" id="ARBA00023136"/>
    </source>
</evidence>
<dbReference type="EMBL" id="JASJQH010008057">
    <property type="protein sequence ID" value="KAK9695580.1"/>
    <property type="molecule type" value="Genomic_DNA"/>
</dbReference>
<comment type="subcellular location">
    <subcellularLocation>
        <location evidence="6">Cell membrane</location>
        <topology evidence="6">Multi-pass membrane protein</topology>
    </subcellularLocation>
    <subcellularLocation>
        <location evidence="1">Membrane</location>
        <topology evidence="1">Multi-pass membrane protein</topology>
    </subcellularLocation>
</comment>
<accession>A0ABR2VRP9</accession>
<evidence type="ECO:0000256" key="4">
    <source>
        <dbReference type="ARBA" id="ARBA00022989"/>
    </source>
</evidence>
<keyword evidence="4 6" id="KW-1133">Transmembrane helix</keyword>
<comment type="caution">
    <text evidence="7">The sequence shown here is derived from an EMBL/GenBank/DDBJ whole genome shotgun (WGS) entry which is preliminary data.</text>
</comment>
<evidence type="ECO:0000313" key="7">
    <source>
        <dbReference type="EMBL" id="KAK9695580.1"/>
    </source>
</evidence>
<keyword evidence="3 6" id="KW-0812">Transmembrane</keyword>
<keyword evidence="8" id="KW-1185">Reference proteome</keyword>
<dbReference type="Proteomes" id="UP001479436">
    <property type="component" value="Unassembled WGS sequence"/>
</dbReference>
<gene>
    <name evidence="7" type="primary">PNS1_3</name>
    <name evidence="7" type="ORF">K7432_012872</name>
</gene>
<feature type="transmembrane region" description="Helical" evidence="6">
    <location>
        <begin position="31"/>
        <end position="51"/>
    </location>
</feature>
<comment type="similarity">
    <text evidence="2 6">Belongs to the CTL (choline transporter-like) family.</text>
</comment>
<dbReference type="InterPro" id="IPR007603">
    <property type="entry name" value="Choline_transptr-like"/>
</dbReference>
<name>A0ABR2VRP9_9FUNG</name>
<proteinExistence type="inferred from homology"/>
<evidence type="ECO:0000256" key="3">
    <source>
        <dbReference type="ARBA" id="ARBA00022692"/>
    </source>
</evidence>
<dbReference type="Pfam" id="PF04515">
    <property type="entry name" value="Choline_transpo"/>
    <property type="match status" value="1"/>
</dbReference>
<keyword evidence="5 6" id="KW-0472">Membrane</keyword>
<reference evidence="7 8" key="1">
    <citation type="submission" date="2023-04" db="EMBL/GenBank/DDBJ databases">
        <title>Genome of Basidiobolus ranarum AG-B5.</title>
        <authorList>
            <person name="Stajich J.E."/>
            <person name="Carter-House D."/>
            <person name="Gryganskyi A."/>
        </authorList>
    </citation>
    <scope>NUCLEOTIDE SEQUENCE [LARGE SCALE GENOMIC DNA]</scope>
    <source>
        <strain evidence="7 8">AG-B5</strain>
    </source>
</reference>
<protein>
    <recommendedName>
        <fullName evidence="6">Protein PNS1</fullName>
    </recommendedName>
</protein>
<evidence type="ECO:0000256" key="6">
    <source>
        <dbReference type="RuleBase" id="RU368066"/>
    </source>
</evidence>
<feature type="transmembrane region" description="Helical" evidence="6">
    <location>
        <begin position="7"/>
        <end position="25"/>
    </location>
</feature>
<sequence>MGGLLGGVITGLITYLFILIFKPAVNNNGQFTIIFILFGFIIGLTLFILVAEVIESGTATTFVCLAEDPNALRQSQPELFEKIRQTYPEVVQGV</sequence>
<comment type="function">
    <text evidence="6">Probably involved in transport through the plasma membrane.</text>
</comment>
<evidence type="ECO:0000256" key="1">
    <source>
        <dbReference type="ARBA" id="ARBA00004141"/>
    </source>
</evidence>
<organism evidence="7 8">
    <name type="scientific">Basidiobolus ranarum</name>
    <dbReference type="NCBI Taxonomy" id="34480"/>
    <lineage>
        <taxon>Eukaryota</taxon>
        <taxon>Fungi</taxon>
        <taxon>Fungi incertae sedis</taxon>
        <taxon>Zoopagomycota</taxon>
        <taxon>Entomophthoromycotina</taxon>
        <taxon>Basidiobolomycetes</taxon>
        <taxon>Basidiobolales</taxon>
        <taxon>Basidiobolaceae</taxon>
        <taxon>Basidiobolus</taxon>
    </lineage>
</organism>
<comment type="caution">
    <text evidence="6">Lacks conserved residue(s) required for the propagation of feature annotation.</text>
</comment>
<evidence type="ECO:0000313" key="8">
    <source>
        <dbReference type="Proteomes" id="UP001479436"/>
    </source>
</evidence>
<evidence type="ECO:0000256" key="2">
    <source>
        <dbReference type="ARBA" id="ARBA00007168"/>
    </source>
</evidence>